<sequence>MYKSGLGVLRDPITGNHLVKVCQNKTIQTNAVAQYVQEGLNNGDAVVIIGRPELRKAVIDLLNSLGLDTQSLKDQGQLKLFDAEFLLSSLLINDEIDALVFQKHVAIPIQALSSKYGKVRIFGEMIDLLWQQDKHDTVMQLEDFWNNLFQTIDFSLLCTYSLDHIDPDTYDNSLERICRCHTHLIPIEDSDPVGSVLGGAMFQVFESAWNRVVEKIAEPTKGSTDSTQMPPV</sequence>
<proteinExistence type="predicted"/>
<accession>A0A2P7NU07</accession>
<gene>
    <name evidence="2" type="ORF">C7H79_10645</name>
</gene>
<dbReference type="InterPro" id="IPR025847">
    <property type="entry name" value="MEDS_domain"/>
</dbReference>
<dbReference type="AlphaFoldDB" id="A0A2P7NU07"/>
<organism evidence="2 3">
    <name type="scientific">Nitrosomonas supralitoralis</name>
    <dbReference type="NCBI Taxonomy" id="2116706"/>
    <lineage>
        <taxon>Bacteria</taxon>
        <taxon>Pseudomonadati</taxon>
        <taxon>Pseudomonadota</taxon>
        <taxon>Betaproteobacteria</taxon>
        <taxon>Nitrosomonadales</taxon>
        <taxon>Nitrosomonadaceae</taxon>
        <taxon>Nitrosomonas</taxon>
    </lineage>
</organism>
<dbReference type="EMBL" id="PXXU01000031">
    <property type="protein sequence ID" value="PSJ16951.1"/>
    <property type="molecule type" value="Genomic_DNA"/>
</dbReference>
<dbReference type="RefSeq" id="WP_106707251.1">
    <property type="nucleotide sequence ID" value="NZ_PXXU01000031.1"/>
</dbReference>
<evidence type="ECO:0000313" key="3">
    <source>
        <dbReference type="Proteomes" id="UP000241912"/>
    </source>
</evidence>
<reference evidence="2 3" key="1">
    <citation type="submission" date="2018-03" db="EMBL/GenBank/DDBJ databases">
        <title>Draft genome of Nitrosomonas supralitoralis APG5.</title>
        <authorList>
            <person name="Urakawa H."/>
            <person name="Lopez J.V."/>
        </authorList>
    </citation>
    <scope>NUCLEOTIDE SEQUENCE [LARGE SCALE GENOMIC DNA]</scope>
    <source>
        <strain evidence="2 3">APG5</strain>
    </source>
</reference>
<dbReference type="OrthoDB" id="9782655at2"/>
<dbReference type="Proteomes" id="UP000241912">
    <property type="component" value="Unassembled WGS sequence"/>
</dbReference>
<protein>
    <recommendedName>
        <fullName evidence="1">MEDS domain-containing protein</fullName>
    </recommendedName>
</protein>
<feature type="domain" description="MEDS" evidence="1">
    <location>
        <begin position="17"/>
        <end position="181"/>
    </location>
</feature>
<dbReference type="Pfam" id="PF14417">
    <property type="entry name" value="MEDS"/>
    <property type="match status" value="1"/>
</dbReference>
<keyword evidence="3" id="KW-1185">Reference proteome</keyword>
<comment type="caution">
    <text evidence="2">The sequence shown here is derived from an EMBL/GenBank/DDBJ whole genome shotgun (WGS) entry which is preliminary data.</text>
</comment>
<evidence type="ECO:0000259" key="1">
    <source>
        <dbReference type="Pfam" id="PF14417"/>
    </source>
</evidence>
<evidence type="ECO:0000313" key="2">
    <source>
        <dbReference type="EMBL" id="PSJ16951.1"/>
    </source>
</evidence>
<name>A0A2P7NU07_9PROT</name>